<dbReference type="PATRIC" id="fig|1423805.4.peg.330"/>
<dbReference type="InterPro" id="IPR050282">
    <property type="entry name" value="Cycloisomerase_2"/>
</dbReference>
<proteinExistence type="inferred from homology"/>
<organism evidence="2 3">
    <name type="scientific">Levilactobacillus spicheri DSM 15429</name>
    <dbReference type="NCBI Taxonomy" id="1423805"/>
    <lineage>
        <taxon>Bacteria</taxon>
        <taxon>Bacillati</taxon>
        <taxon>Bacillota</taxon>
        <taxon>Bacilli</taxon>
        <taxon>Lactobacillales</taxon>
        <taxon>Lactobacillaceae</taxon>
        <taxon>Levilactobacillus</taxon>
    </lineage>
</organism>
<comment type="similarity">
    <text evidence="1">Belongs to the cycloisomerase 2 family.</text>
</comment>
<comment type="caution">
    <text evidence="2">The sequence shown here is derived from an EMBL/GenBank/DDBJ whole genome shotgun (WGS) entry which is preliminary data.</text>
</comment>
<protein>
    <submittedName>
        <fullName evidence="2">6-phosphogluconolactonase</fullName>
    </submittedName>
</protein>
<dbReference type="GO" id="GO:0005829">
    <property type="term" value="C:cytosol"/>
    <property type="evidence" value="ECO:0007669"/>
    <property type="project" value="TreeGrafter"/>
</dbReference>
<sequence length="334" mass="36576">MGSYIQGITIGQFDSITGTLTAVHQAQSIAEPTYLDTDPQNHVYAIQQSGNRSGLASFQLQPDHQLTPLDQQLNWSAAPVHVNALTSHPLVFLSNYRTGVAQIYQRDAAGHLHLTDHFQNTGHGVLPQQTSSHVHFMALTPDQRLVVLDLGTDELIVFNLDLTTGRLKSRQATFHFRPGFGPRHLLFQGTTALVLGELASEVAVLSYNTVSGSFQQRQLISTLPDEWVGNNGGGGIHLAPSGHYLYVSNRGHNSIVTYRVLSRTDGAYLEKCQTIASGGDFPRDFCLSPDGRFLLVGHQKTNDVTIFKVDGTTGQLTRHNQVTDILAPVCLKMI</sequence>
<dbReference type="Gene3D" id="2.130.10.10">
    <property type="entry name" value="YVTN repeat-like/Quinoprotein amine dehydrogenase"/>
    <property type="match status" value="1"/>
</dbReference>
<dbReference type="InterPro" id="IPR015943">
    <property type="entry name" value="WD40/YVTN_repeat-like_dom_sf"/>
</dbReference>
<name>A0A0R1QQ32_9LACO</name>
<dbReference type="PANTHER" id="PTHR30344:SF1">
    <property type="entry name" value="6-PHOSPHOGLUCONOLACTONASE"/>
    <property type="match status" value="1"/>
</dbReference>
<dbReference type="Proteomes" id="UP000051835">
    <property type="component" value="Unassembled WGS sequence"/>
</dbReference>
<evidence type="ECO:0000313" key="2">
    <source>
        <dbReference type="EMBL" id="KRL46848.1"/>
    </source>
</evidence>
<gene>
    <name evidence="2" type="ORF">FD37_GL000325</name>
</gene>
<dbReference type="PANTHER" id="PTHR30344">
    <property type="entry name" value="6-PHOSPHOGLUCONOLACTONASE-RELATED"/>
    <property type="match status" value="1"/>
</dbReference>
<dbReference type="InterPro" id="IPR019405">
    <property type="entry name" value="Lactonase_7-beta_prop"/>
</dbReference>
<dbReference type="InterPro" id="IPR011048">
    <property type="entry name" value="Haem_d1_sf"/>
</dbReference>
<dbReference type="Pfam" id="PF10282">
    <property type="entry name" value="Lactonase"/>
    <property type="match status" value="1"/>
</dbReference>
<accession>A0A0R1QQ32</accession>
<dbReference type="EMBL" id="AZFC01000035">
    <property type="protein sequence ID" value="KRL46848.1"/>
    <property type="molecule type" value="Genomic_DNA"/>
</dbReference>
<evidence type="ECO:0000256" key="1">
    <source>
        <dbReference type="ARBA" id="ARBA00005564"/>
    </source>
</evidence>
<evidence type="ECO:0000313" key="3">
    <source>
        <dbReference type="Proteomes" id="UP000051835"/>
    </source>
</evidence>
<reference evidence="2 3" key="1">
    <citation type="journal article" date="2015" name="Genome Announc.">
        <title>Expanding the biotechnology potential of lactobacilli through comparative genomics of 213 strains and associated genera.</title>
        <authorList>
            <person name="Sun Z."/>
            <person name="Harris H.M."/>
            <person name="McCann A."/>
            <person name="Guo C."/>
            <person name="Argimon S."/>
            <person name="Zhang W."/>
            <person name="Yang X."/>
            <person name="Jeffery I.B."/>
            <person name="Cooney J.C."/>
            <person name="Kagawa T.F."/>
            <person name="Liu W."/>
            <person name="Song Y."/>
            <person name="Salvetti E."/>
            <person name="Wrobel A."/>
            <person name="Rasinkangas P."/>
            <person name="Parkhill J."/>
            <person name="Rea M.C."/>
            <person name="O'Sullivan O."/>
            <person name="Ritari J."/>
            <person name="Douillard F.P."/>
            <person name="Paul Ross R."/>
            <person name="Yang R."/>
            <person name="Briner A.E."/>
            <person name="Felis G.E."/>
            <person name="de Vos W.M."/>
            <person name="Barrangou R."/>
            <person name="Klaenhammer T.R."/>
            <person name="Caufield P.W."/>
            <person name="Cui Y."/>
            <person name="Zhang H."/>
            <person name="O'Toole P.W."/>
        </authorList>
    </citation>
    <scope>NUCLEOTIDE SEQUENCE [LARGE SCALE GENOMIC DNA]</scope>
    <source>
        <strain evidence="2 3">DSM 15429</strain>
    </source>
</reference>
<dbReference type="SUPFAM" id="SSF51004">
    <property type="entry name" value="C-terminal (heme d1) domain of cytochrome cd1-nitrite reductase"/>
    <property type="match status" value="1"/>
</dbReference>
<dbReference type="GO" id="GO:0017057">
    <property type="term" value="F:6-phosphogluconolactonase activity"/>
    <property type="evidence" value="ECO:0007669"/>
    <property type="project" value="TreeGrafter"/>
</dbReference>
<dbReference type="AlphaFoldDB" id="A0A0R1QQ32"/>